<comment type="caution">
    <text evidence="2">The sequence shown here is derived from an EMBL/GenBank/DDBJ whole genome shotgun (WGS) entry which is preliminary data.</text>
</comment>
<name>A0A2T2XBV0_9FIRM</name>
<dbReference type="EMBL" id="PXYT01000001">
    <property type="protein sequence ID" value="PSR31950.1"/>
    <property type="molecule type" value="Genomic_DNA"/>
</dbReference>
<accession>A0A2T2XBV0</accession>
<evidence type="ECO:0000259" key="1">
    <source>
        <dbReference type="Pfam" id="PF02627"/>
    </source>
</evidence>
<proteinExistence type="predicted"/>
<reference evidence="2 3" key="1">
    <citation type="journal article" date="2014" name="BMC Genomics">
        <title>Comparison of environmental and isolate Sulfobacillus genomes reveals diverse carbon, sulfur, nitrogen, and hydrogen metabolisms.</title>
        <authorList>
            <person name="Justice N.B."/>
            <person name="Norman A."/>
            <person name="Brown C.T."/>
            <person name="Singh A."/>
            <person name="Thomas B.C."/>
            <person name="Banfield J.F."/>
        </authorList>
    </citation>
    <scope>NUCLEOTIDE SEQUENCE [LARGE SCALE GENOMIC DNA]</scope>
    <source>
        <strain evidence="2">AMDSBA1</strain>
    </source>
</reference>
<dbReference type="Pfam" id="PF02627">
    <property type="entry name" value="CMD"/>
    <property type="match status" value="1"/>
</dbReference>
<feature type="domain" description="Carboxymuconolactone decarboxylase-like" evidence="1">
    <location>
        <begin position="8"/>
        <end position="90"/>
    </location>
</feature>
<dbReference type="Proteomes" id="UP000242699">
    <property type="component" value="Unassembled WGS sequence"/>
</dbReference>
<evidence type="ECO:0000313" key="3">
    <source>
        <dbReference type="Proteomes" id="UP000242699"/>
    </source>
</evidence>
<organism evidence="2 3">
    <name type="scientific">Sulfobacillus benefaciens</name>
    <dbReference type="NCBI Taxonomy" id="453960"/>
    <lineage>
        <taxon>Bacteria</taxon>
        <taxon>Bacillati</taxon>
        <taxon>Bacillota</taxon>
        <taxon>Clostridia</taxon>
        <taxon>Eubacteriales</taxon>
        <taxon>Clostridiales Family XVII. Incertae Sedis</taxon>
        <taxon>Sulfobacillus</taxon>
    </lineage>
</organism>
<dbReference type="InterPro" id="IPR004675">
    <property type="entry name" value="AhpD_core"/>
</dbReference>
<dbReference type="InterPro" id="IPR003779">
    <property type="entry name" value="CMD-like"/>
</dbReference>
<dbReference type="Gene3D" id="1.20.1290.10">
    <property type="entry name" value="AhpD-like"/>
    <property type="match status" value="1"/>
</dbReference>
<sequence>MDWALALPEARTAMMSLEAVAYKAGISRSLLELVKVRVSQMNGCGYCLDMHTKDARRQGESEQRLYALAAWRETPFFTQSERALLAWAEAVTDLTRRVPDEDYENLRNYYTEREVVALTSAVIAINAWNRWALSMRTVPGSYRPDLAR</sequence>
<dbReference type="GO" id="GO:0051920">
    <property type="term" value="F:peroxiredoxin activity"/>
    <property type="evidence" value="ECO:0007669"/>
    <property type="project" value="InterPro"/>
</dbReference>
<dbReference type="NCBIfam" id="TIGR00778">
    <property type="entry name" value="ahpD_dom"/>
    <property type="match status" value="1"/>
</dbReference>
<gene>
    <name evidence="2" type="ORF">C7B43_01530</name>
</gene>
<dbReference type="InterPro" id="IPR029032">
    <property type="entry name" value="AhpD-like"/>
</dbReference>
<dbReference type="AlphaFoldDB" id="A0A2T2XBV0"/>
<dbReference type="PANTHER" id="PTHR34846">
    <property type="entry name" value="4-CARBOXYMUCONOLACTONE DECARBOXYLASE FAMILY PROTEIN (AFU_ORTHOLOGUE AFUA_6G11590)"/>
    <property type="match status" value="1"/>
</dbReference>
<evidence type="ECO:0000313" key="2">
    <source>
        <dbReference type="EMBL" id="PSR31950.1"/>
    </source>
</evidence>
<dbReference type="SUPFAM" id="SSF69118">
    <property type="entry name" value="AhpD-like"/>
    <property type="match status" value="1"/>
</dbReference>
<dbReference type="PANTHER" id="PTHR34846:SF10">
    <property type="entry name" value="CYTOPLASMIC PROTEIN"/>
    <property type="match status" value="1"/>
</dbReference>
<protein>
    <submittedName>
        <fullName evidence="2">Carboxymuconolactone decarboxylase</fullName>
    </submittedName>
</protein>